<proteinExistence type="predicted"/>
<evidence type="ECO:0000313" key="2">
    <source>
        <dbReference type="EMBL" id="CAG7826107.1"/>
    </source>
</evidence>
<comment type="caution">
    <text evidence="2">The sequence shown here is derived from an EMBL/GenBank/DDBJ whole genome shotgun (WGS) entry which is preliminary data.</text>
</comment>
<feature type="region of interest" description="Disordered" evidence="1">
    <location>
        <begin position="32"/>
        <end position="63"/>
    </location>
</feature>
<dbReference type="AlphaFoldDB" id="A0A8J2PEG3"/>
<keyword evidence="3" id="KW-1185">Reference proteome</keyword>
<accession>A0A8J2PEG3</accession>
<sequence>MTEGTPGGKSVLRVVRVGSINNNPCFFSIPTGNGTVGVGGDKQRRTSSQFSTGFTTASPSSFGLQGGQFVNGGVIPRVQGLKNGKSASPPSRNSLERDLGLGTSGEDESSESSLSKKNKNKSSSKSHIKEMYNNEGYLSDDEDGG</sequence>
<name>A0A8J2PEG3_9HEXA</name>
<feature type="compositionally biased region" description="Polar residues" evidence="1">
    <location>
        <begin position="46"/>
        <end position="63"/>
    </location>
</feature>
<feature type="non-terminal residue" evidence="2">
    <location>
        <position position="145"/>
    </location>
</feature>
<protein>
    <submittedName>
        <fullName evidence="2">Uncharacterized protein</fullName>
    </submittedName>
</protein>
<dbReference type="Proteomes" id="UP000708208">
    <property type="component" value="Unassembled WGS sequence"/>
</dbReference>
<gene>
    <name evidence="2" type="ORF">AFUS01_LOCUS36175</name>
</gene>
<evidence type="ECO:0000256" key="1">
    <source>
        <dbReference type="SAM" id="MobiDB-lite"/>
    </source>
</evidence>
<organism evidence="2 3">
    <name type="scientific">Allacma fusca</name>
    <dbReference type="NCBI Taxonomy" id="39272"/>
    <lineage>
        <taxon>Eukaryota</taxon>
        <taxon>Metazoa</taxon>
        <taxon>Ecdysozoa</taxon>
        <taxon>Arthropoda</taxon>
        <taxon>Hexapoda</taxon>
        <taxon>Collembola</taxon>
        <taxon>Symphypleona</taxon>
        <taxon>Sminthuridae</taxon>
        <taxon>Allacma</taxon>
    </lineage>
</organism>
<feature type="compositionally biased region" description="Basic residues" evidence="1">
    <location>
        <begin position="116"/>
        <end position="126"/>
    </location>
</feature>
<evidence type="ECO:0000313" key="3">
    <source>
        <dbReference type="Proteomes" id="UP000708208"/>
    </source>
</evidence>
<dbReference type="EMBL" id="CAJVCH010538642">
    <property type="protein sequence ID" value="CAG7826107.1"/>
    <property type="molecule type" value="Genomic_DNA"/>
</dbReference>
<feature type="region of interest" description="Disordered" evidence="1">
    <location>
        <begin position="78"/>
        <end position="145"/>
    </location>
</feature>
<reference evidence="2" key="1">
    <citation type="submission" date="2021-06" db="EMBL/GenBank/DDBJ databases">
        <authorList>
            <person name="Hodson N. C."/>
            <person name="Mongue J. A."/>
            <person name="Jaron S. K."/>
        </authorList>
    </citation>
    <scope>NUCLEOTIDE SEQUENCE</scope>
</reference>